<protein>
    <submittedName>
        <fullName evidence="6">MFS transporter</fullName>
    </submittedName>
</protein>
<evidence type="ECO:0000313" key="7">
    <source>
        <dbReference type="Proteomes" id="UP000727490"/>
    </source>
</evidence>
<evidence type="ECO:0000256" key="2">
    <source>
        <dbReference type="ARBA" id="ARBA00022989"/>
    </source>
</evidence>
<keyword evidence="1 4" id="KW-0812">Transmembrane</keyword>
<feature type="transmembrane region" description="Helical" evidence="4">
    <location>
        <begin position="166"/>
        <end position="183"/>
    </location>
</feature>
<proteinExistence type="predicted"/>
<keyword evidence="7" id="KW-1185">Reference proteome</keyword>
<evidence type="ECO:0000256" key="3">
    <source>
        <dbReference type="ARBA" id="ARBA00023136"/>
    </source>
</evidence>
<feature type="transmembrane region" description="Helical" evidence="4">
    <location>
        <begin position="210"/>
        <end position="232"/>
    </location>
</feature>
<evidence type="ECO:0000256" key="1">
    <source>
        <dbReference type="ARBA" id="ARBA00022692"/>
    </source>
</evidence>
<dbReference type="PROSITE" id="PS50850">
    <property type="entry name" value="MFS"/>
    <property type="match status" value="1"/>
</dbReference>
<feature type="transmembrane region" description="Helical" evidence="4">
    <location>
        <begin position="140"/>
        <end position="160"/>
    </location>
</feature>
<keyword evidence="3 4" id="KW-0472">Membrane</keyword>
<keyword evidence="2 4" id="KW-1133">Transmembrane helix</keyword>
<dbReference type="CDD" id="cd17489">
    <property type="entry name" value="MFS_YfcJ_like"/>
    <property type="match status" value="1"/>
</dbReference>
<feature type="transmembrane region" description="Helical" evidence="4">
    <location>
        <begin position="332"/>
        <end position="355"/>
    </location>
</feature>
<feature type="transmembrane region" description="Helical" evidence="4">
    <location>
        <begin position="12"/>
        <end position="30"/>
    </location>
</feature>
<dbReference type="PANTHER" id="PTHR23531:SF1">
    <property type="entry name" value="QUINOLENE RESISTANCE PROTEIN NORA"/>
    <property type="match status" value="1"/>
</dbReference>
<dbReference type="PANTHER" id="PTHR23531">
    <property type="entry name" value="QUINOLENE RESISTANCE PROTEIN NORA"/>
    <property type="match status" value="1"/>
</dbReference>
<organism evidence="6 7">
    <name type="scientific">Arthrospiribacter ruber</name>
    <dbReference type="NCBI Taxonomy" id="2487934"/>
    <lineage>
        <taxon>Bacteria</taxon>
        <taxon>Pseudomonadati</taxon>
        <taxon>Bacteroidota</taxon>
        <taxon>Cytophagia</taxon>
        <taxon>Cytophagales</taxon>
        <taxon>Cyclobacteriaceae</taxon>
        <taxon>Arthrospiribacter</taxon>
    </lineage>
</organism>
<feature type="transmembrane region" description="Helical" evidence="4">
    <location>
        <begin position="76"/>
        <end position="103"/>
    </location>
</feature>
<name>A0A951IV01_9BACT</name>
<accession>A0A951IV01</accession>
<gene>
    <name evidence="6" type="ORF">EGN73_01725</name>
</gene>
<dbReference type="Proteomes" id="UP000727490">
    <property type="component" value="Unassembled WGS sequence"/>
</dbReference>
<dbReference type="GO" id="GO:0022857">
    <property type="term" value="F:transmembrane transporter activity"/>
    <property type="evidence" value="ECO:0007669"/>
    <property type="project" value="InterPro"/>
</dbReference>
<feature type="transmembrane region" description="Helical" evidence="4">
    <location>
        <begin position="361"/>
        <end position="380"/>
    </location>
</feature>
<evidence type="ECO:0000256" key="4">
    <source>
        <dbReference type="SAM" id="Phobius"/>
    </source>
</evidence>
<comment type="caution">
    <text evidence="6">The sequence shown here is derived from an EMBL/GenBank/DDBJ whole genome shotgun (WGS) entry which is preliminary data.</text>
</comment>
<reference evidence="6 7" key="1">
    <citation type="journal article" date="2020" name="Syst. Appl. Microbiol.">
        <title>Arthrospiribacter ruber gen. nov., sp. nov., a novel bacterium isolated from Arthrospira cultures.</title>
        <authorList>
            <person name="Waleron M."/>
            <person name="Misztak A."/>
            <person name="Waleron M.M."/>
            <person name="Furmaniak M."/>
            <person name="Mrozik A."/>
            <person name="Waleron K."/>
        </authorList>
    </citation>
    <scope>NUCLEOTIDE SEQUENCE [LARGE SCALE GENOMIC DNA]</scope>
    <source>
        <strain evidence="6 7">DPMB0001</strain>
    </source>
</reference>
<dbReference type="InterPro" id="IPR011701">
    <property type="entry name" value="MFS"/>
</dbReference>
<evidence type="ECO:0000313" key="6">
    <source>
        <dbReference type="EMBL" id="MBW3466532.1"/>
    </source>
</evidence>
<dbReference type="InterPro" id="IPR052714">
    <property type="entry name" value="MFS_Exporter"/>
</dbReference>
<feature type="transmembrane region" description="Helical" evidence="4">
    <location>
        <begin position="244"/>
        <end position="261"/>
    </location>
</feature>
<dbReference type="EMBL" id="RPHB01000001">
    <property type="protein sequence ID" value="MBW3466532.1"/>
    <property type="molecule type" value="Genomic_DNA"/>
</dbReference>
<dbReference type="Pfam" id="PF07690">
    <property type="entry name" value="MFS_1"/>
    <property type="match status" value="1"/>
</dbReference>
<sequence length="400" mass="43360">MKFLPPFFNLNFFVLCLSSFLFFASFNMIIPELPAYLTSLGGEDYKGLIISLFTLTAGLSRPFSGKLADKIGRIPVMVVGAAICFLVSLLYPIITSVAGFLFLRFVHGFSTGFTPTGTSAYVADIVPFNRRGEAMGIQSLFGSLGMAAGPALGGYIASIWGIEPLFYTSAGFSILSILVIFRLKETVSQKEPMRMGLFKLNRHEIIEKRVLVPSLVLLLTVFSFGTVLTIIPDYSDYLGIKNKGLFFAVFTLSSLGIRIIAGKTSDRYGRIPVMKVATLSMAISMVLIAFAQTKMMLLFGGVIFGASVGMNSPTISAWTIDLSLDAFRGRALATMYIALEAGIGIGALVSGYVFANKAENFPLVFSIAACTSVLAFIYLFTLPKKQQYLVPADNESVAKD</sequence>
<dbReference type="AlphaFoldDB" id="A0A951IV01"/>
<evidence type="ECO:0000259" key="5">
    <source>
        <dbReference type="PROSITE" id="PS50850"/>
    </source>
</evidence>
<feature type="domain" description="Major facilitator superfamily (MFS) profile" evidence="5">
    <location>
        <begin position="11"/>
        <end position="387"/>
    </location>
</feature>
<dbReference type="InterPro" id="IPR020846">
    <property type="entry name" value="MFS_dom"/>
</dbReference>
<dbReference type="RefSeq" id="WP_219286485.1">
    <property type="nucleotide sequence ID" value="NZ_RPHB01000001.1"/>
</dbReference>